<sequence>MGGPLTRGQGNSRYQTAEARGAERRGQTIPYDVNGAPSGGTADDAATLQGQDGTFYRSRGNHTGAQLSATISDLAEAVQDLVGAMVAAGAGISVSYNDGAGTLTVSLNAGISDISGLAAALALKAPLASPALTGTPTAPTAAPGTNSTQLATTAFVAALVSLATTGLIDLKGDIDCSANPNYPAASKGDAYVVSVAGKIGGASGISVDVGDTVIAKADNVGGTQAAVGTSWWAQEHNLAGALLSANNLSDVTSAATARGNLGLGTMATQNANGVAITGGTFSGLTSGSVGAFNFTAGNVCDWGSTFSNGRITWGAGYAAIQSLGSNTLRLGVPALTTALVFDTTGGATFGAAVDVQGSLRCDSLRIDQTPVAGTFTPTHTATINLNGTNYRVAVAV</sequence>
<evidence type="ECO:0000313" key="3">
    <source>
        <dbReference type="Proteomes" id="UP000309848"/>
    </source>
</evidence>
<evidence type="ECO:0000256" key="1">
    <source>
        <dbReference type="SAM" id="MobiDB-lite"/>
    </source>
</evidence>
<dbReference type="AlphaFoldDB" id="A0A4S1WSS6"/>
<keyword evidence="3" id="KW-1185">Reference proteome</keyword>
<feature type="region of interest" description="Disordered" evidence="1">
    <location>
        <begin position="1"/>
        <end position="30"/>
    </location>
</feature>
<gene>
    <name evidence="2" type="ORF">E5A74_00700</name>
</gene>
<dbReference type="EMBL" id="SRXU01000001">
    <property type="protein sequence ID" value="TGX45735.1"/>
    <property type="molecule type" value="Genomic_DNA"/>
</dbReference>
<accession>A0A4S1WSS6</accession>
<reference evidence="2 3" key="1">
    <citation type="submission" date="2019-04" db="EMBL/GenBank/DDBJ databases">
        <title>Sphingomonas psychrotolerans sp. nov., isolated from soil in the Tianshan Mountains, Xinjiang, China.</title>
        <authorList>
            <person name="Luo Y."/>
            <person name="Sheng H."/>
        </authorList>
    </citation>
    <scope>NUCLEOTIDE SEQUENCE [LARGE SCALE GENOMIC DNA]</scope>
    <source>
        <strain evidence="2 3">KIS18-15</strain>
    </source>
</reference>
<organism evidence="2 3">
    <name type="scientific">Sphingomonas naasensis</name>
    <dbReference type="NCBI Taxonomy" id="1344951"/>
    <lineage>
        <taxon>Bacteria</taxon>
        <taxon>Pseudomonadati</taxon>
        <taxon>Pseudomonadota</taxon>
        <taxon>Alphaproteobacteria</taxon>
        <taxon>Sphingomonadales</taxon>
        <taxon>Sphingomonadaceae</taxon>
        <taxon>Sphingomonas</taxon>
    </lineage>
</organism>
<name>A0A4S1WSS6_9SPHN</name>
<dbReference type="Proteomes" id="UP000309848">
    <property type="component" value="Unassembled WGS sequence"/>
</dbReference>
<comment type="caution">
    <text evidence="2">The sequence shown here is derived from an EMBL/GenBank/DDBJ whole genome shotgun (WGS) entry which is preliminary data.</text>
</comment>
<protein>
    <recommendedName>
        <fullName evidence="4">Tail fiber protein</fullName>
    </recommendedName>
</protein>
<evidence type="ECO:0000313" key="2">
    <source>
        <dbReference type="EMBL" id="TGX45735.1"/>
    </source>
</evidence>
<evidence type="ECO:0008006" key="4">
    <source>
        <dbReference type="Google" id="ProtNLM"/>
    </source>
</evidence>
<proteinExistence type="predicted"/>
<dbReference type="RefSeq" id="WP_135981840.1">
    <property type="nucleotide sequence ID" value="NZ_JAASQM010000001.1"/>
</dbReference>
<dbReference type="OrthoDB" id="7605679at2"/>